<accession>A0ABM6GH76</accession>
<evidence type="ECO:0000313" key="1">
    <source>
        <dbReference type="EMBL" id="APT74858.1"/>
    </source>
</evidence>
<name>A0ABM6GH76_9BACT</name>
<sequence>MKNTGYILYGNEDFKLDPGNGGYSIASIYVNVFVTEWIDHEFGNVKSKIYNFLDKVIVTSITKAYEYARNFMIKQINRLKRLYPNSEINGSYNIDIK</sequence>
<evidence type="ECO:0000313" key="2">
    <source>
        <dbReference type="Proteomes" id="UP000185490"/>
    </source>
</evidence>
<evidence type="ECO:0008006" key="3">
    <source>
        <dbReference type="Google" id="ProtNLM"/>
    </source>
</evidence>
<proteinExistence type="predicted"/>
<protein>
    <recommendedName>
        <fullName evidence="3">DUF3870 domain-containing protein</fullName>
    </recommendedName>
</protein>
<gene>
    <name evidence="1" type="ORF">BW47_04485</name>
</gene>
<keyword evidence="2" id="KW-1185">Reference proteome</keyword>
<dbReference type="RefSeq" id="WP_012057055.1">
    <property type="nucleotide sequence ID" value="NZ_CP007389.1"/>
</dbReference>
<reference evidence="1 2" key="1">
    <citation type="submission" date="2014-02" db="EMBL/GenBank/DDBJ databases">
        <title>Diversity of Thermotogales isolates from hydrothermal vents.</title>
        <authorList>
            <person name="Haverkamp T.H.A."/>
            <person name="Lossouarn J."/>
            <person name="Geslin C."/>
            <person name="Nesbo C.L."/>
        </authorList>
    </citation>
    <scope>NUCLEOTIDE SEQUENCE [LARGE SCALE GENOMIC DNA]</scope>
    <source>
        <strain evidence="1 2">431</strain>
    </source>
</reference>
<dbReference type="EMBL" id="CP007389">
    <property type="protein sequence ID" value="APT74858.1"/>
    <property type="molecule type" value="Genomic_DNA"/>
</dbReference>
<organism evidence="1 2">
    <name type="scientific">Thermosipho melanesiensis</name>
    <dbReference type="NCBI Taxonomy" id="46541"/>
    <lineage>
        <taxon>Bacteria</taxon>
        <taxon>Thermotogati</taxon>
        <taxon>Thermotogota</taxon>
        <taxon>Thermotogae</taxon>
        <taxon>Thermotogales</taxon>
        <taxon>Fervidobacteriaceae</taxon>
        <taxon>Thermosipho</taxon>
    </lineage>
</organism>
<dbReference type="Proteomes" id="UP000185490">
    <property type="component" value="Chromosome"/>
</dbReference>